<evidence type="ECO:0000256" key="1">
    <source>
        <dbReference type="ARBA" id="ARBA00004123"/>
    </source>
</evidence>
<feature type="compositionally biased region" description="Low complexity" evidence="6">
    <location>
        <begin position="41"/>
        <end position="54"/>
    </location>
</feature>
<evidence type="ECO:0000256" key="4">
    <source>
        <dbReference type="ARBA" id="ARBA00023163"/>
    </source>
</evidence>
<name>A0A371DZT7_MUCPR</name>
<evidence type="ECO:0000256" key="6">
    <source>
        <dbReference type="SAM" id="MobiDB-lite"/>
    </source>
</evidence>
<dbReference type="InterPro" id="IPR015300">
    <property type="entry name" value="DNA-bd_pseudobarrel_sf"/>
</dbReference>
<dbReference type="GO" id="GO:0003700">
    <property type="term" value="F:DNA-binding transcription factor activity"/>
    <property type="evidence" value="ECO:0007669"/>
    <property type="project" value="InterPro"/>
</dbReference>
<feature type="compositionally biased region" description="Acidic residues" evidence="6">
    <location>
        <begin position="14"/>
        <end position="24"/>
    </location>
</feature>
<feature type="compositionally biased region" description="Low complexity" evidence="6">
    <location>
        <begin position="439"/>
        <end position="450"/>
    </location>
</feature>
<feature type="region of interest" description="Disordered" evidence="6">
    <location>
        <begin position="347"/>
        <end position="450"/>
    </location>
</feature>
<organism evidence="8 9">
    <name type="scientific">Mucuna pruriens</name>
    <name type="common">Velvet bean</name>
    <name type="synonym">Dolichos pruriens</name>
    <dbReference type="NCBI Taxonomy" id="157652"/>
    <lineage>
        <taxon>Eukaryota</taxon>
        <taxon>Viridiplantae</taxon>
        <taxon>Streptophyta</taxon>
        <taxon>Embryophyta</taxon>
        <taxon>Tracheophyta</taxon>
        <taxon>Spermatophyta</taxon>
        <taxon>Magnoliopsida</taxon>
        <taxon>eudicotyledons</taxon>
        <taxon>Gunneridae</taxon>
        <taxon>Pentapetalae</taxon>
        <taxon>rosids</taxon>
        <taxon>fabids</taxon>
        <taxon>Fabales</taxon>
        <taxon>Fabaceae</taxon>
        <taxon>Papilionoideae</taxon>
        <taxon>50 kb inversion clade</taxon>
        <taxon>NPAAA clade</taxon>
        <taxon>indigoferoid/millettioid clade</taxon>
        <taxon>Phaseoleae</taxon>
        <taxon>Mucuna</taxon>
    </lineage>
</organism>
<keyword evidence="4" id="KW-0804">Transcription</keyword>
<dbReference type="PANTHER" id="PTHR31140:SF123">
    <property type="entry name" value="B3 DOMAIN-CONTAINING TRANSCRIPTION FACTOR NGA1"/>
    <property type="match status" value="1"/>
</dbReference>
<accession>A0A371DZT7</accession>
<gene>
    <name evidence="8" type="primary">NGA1</name>
    <name evidence="8" type="ORF">CR513_62728</name>
</gene>
<keyword evidence="5" id="KW-0539">Nucleus</keyword>
<dbReference type="AlphaFoldDB" id="A0A371DZT7"/>
<evidence type="ECO:0000313" key="8">
    <source>
        <dbReference type="EMBL" id="RDX57991.1"/>
    </source>
</evidence>
<dbReference type="InterPro" id="IPR044800">
    <property type="entry name" value="LEC2-like"/>
</dbReference>
<keyword evidence="2" id="KW-0805">Transcription regulation</keyword>
<dbReference type="Pfam" id="PF02362">
    <property type="entry name" value="B3"/>
    <property type="match status" value="1"/>
</dbReference>
<keyword evidence="9" id="KW-1185">Reference proteome</keyword>
<dbReference type="InterPro" id="IPR003340">
    <property type="entry name" value="B3_DNA-bd"/>
</dbReference>
<protein>
    <submittedName>
        <fullName evidence="8">B3 domain-containing transcription factor NGA1</fullName>
    </submittedName>
</protein>
<sequence length="533" mass="59807">MELMQEVKGYSDSREEEEEEEAAEEIITREESSSKHHYPFSSPSLSLSSAPSISNYTSTTAATRPHHHHHHEINIPHQQNPWLGMNIHDHHHHHQSPETTESHNSSSGLGLLHQHQDAAASNHHQQQLDFMDLSLGSTKDEGNLQGSAGGASSSAVYGHASGPSSANGNQPAEKEHMFDKVVTPSDVGKLNRLVIPKQHAEKYFPLDSTANEKGLLLNFEDRNGKLWRFRYSYWNSSQSYVMTKGWSRFVKEKKLDAGDIVSFQRGVGELYRHRLYIDWRRRPDHHHHHGPDPSTTLFTPFFLPNQPHLMSIRWGATGRFYSLPSPTPPRHHDHLQQQHLNYSTMYHQQQQHPFHHHGSGSGNGTHHYNNYHEMSSGSGSVFYLRSTPPSMPLADHQTLSTRQQQQQQEGGNNASLSPMIIDSVPVAHHHHHHHGGKSGSTTSSTSPSTAGKRLRLFGVNMECASSATEDPRCFSLLSSSSVANSNSLPSSSLPPLQRLREDSLSSPSARFGDHRGEEPSMLFDLDPSLQYRQ</sequence>
<evidence type="ECO:0000313" key="9">
    <source>
        <dbReference type="Proteomes" id="UP000257109"/>
    </source>
</evidence>
<dbReference type="SUPFAM" id="SSF101936">
    <property type="entry name" value="DNA-binding pseudobarrel domain"/>
    <property type="match status" value="1"/>
</dbReference>
<dbReference type="Gene3D" id="2.40.330.10">
    <property type="entry name" value="DNA-binding pseudobarrel domain"/>
    <property type="match status" value="1"/>
</dbReference>
<dbReference type="STRING" id="157652.A0A371DZT7"/>
<evidence type="ECO:0000259" key="7">
    <source>
        <dbReference type="PROSITE" id="PS50863"/>
    </source>
</evidence>
<feature type="compositionally biased region" description="Low complexity" evidence="6">
    <location>
        <begin position="481"/>
        <end position="496"/>
    </location>
</feature>
<feature type="compositionally biased region" description="Low complexity" evidence="6">
    <location>
        <begin position="150"/>
        <end position="162"/>
    </location>
</feature>
<keyword evidence="3" id="KW-0238">DNA-binding</keyword>
<feature type="domain" description="TF-B3" evidence="7">
    <location>
        <begin position="178"/>
        <end position="283"/>
    </location>
</feature>
<feature type="region of interest" description="Disordered" evidence="6">
    <location>
        <begin position="481"/>
        <end position="533"/>
    </location>
</feature>
<dbReference type="FunFam" id="2.40.330.10:FF:000002">
    <property type="entry name" value="B3 domain-containing protein"/>
    <property type="match status" value="1"/>
</dbReference>
<evidence type="ECO:0000256" key="5">
    <source>
        <dbReference type="ARBA" id="ARBA00023242"/>
    </source>
</evidence>
<comment type="subcellular location">
    <subcellularLocation>
        <location evidence="1">Nucleus</location>
    </subcellularLocation>
</comment>
<dbReference type="GO" id="GO:0003677">
    <property type="term" value="F:DNA binding"/>
    <property type="evidence" value="ECO:0007669"/>
    <property type="project" value="UniProtKB-KW"/>
</dbReference>
<dbReference type="GO" id="GO:0005634">
    <property type="term" value="C:nucleus"/>
    <property type="evidence" value="ECO:0007669"/>
    <property type="project" value="UniProtKB-SubCell"/>
</dbReference>
<comment type="caution">
    <text evidence="8">The sequence shown here is derived from an EMBL/GenBank/DDBJ whole genome shotgun (WGS) entry which is preliminary data.</text>
</comment>
<dbReference type="PROSITE" id="PS50863">
    <property type="entry name" value="B3"/>
    <property type="match status" value="1"/>
</dbReference>
<dbReference type="OrthoDB" id="2020802at2759"/>
<dbReference type="PANTHER" id="PTHR31140">
    <property type="entry name" value="B3 DOMAIN-CONTAINING TRANSCRIPTION FACTOR ABI3"/>
    <property type="match status" value="1"/>
</dbReference>
<evidence type="ECO:0000256" key="3">
    <source>
        <dbReference type="ARBA" id="ARBA00023125"/>
    </source>
</evidence>
<reference evidence="8" key="1">
    <citation type="submission" date="2018-05" db="EMBL/GenBank/DDBJ databases">
        <title>Draft genome of Mucuna pruriens seed.</title>
        <authorList>
            <person name="Nnadi N.E."/>
            <person name="Vos R."/>
            <person name="Hasami M.H."/>
            <person name="Devisetty U.K."/>
            <person name="Aguiy J.C."/>
        </authorList>
    </citation>
    <scope>NUCLEOTIDE SEQUENCE [LARGE SCALE GENOMIC DNA]</scope>
    <source>
        <strain evidence="8">JCA_2017</strain>
    </source>
</reference>
<dbReference type="CDD" id="cd10017">
    <property type="entry name" value="B3_DNA"/>
    <property type="match status" value="1"/>
</dbReference>
<feature type="compositionally biased region" description="Basic residues" evidence="6">
    <location>
        <begin position="427"/>
        <end position="436"/>
    </location>
</feature>
<dbReference type="SMART" id="SM01019">
    <property type="entry name" value="B3"/>
    <property type="match status" value="1"/>
</dbReference>
<dbReference type="Proteomes" id="UP000257109">
    <property type="component" value="Unassembled WGS sequence"/>
</dbReference>
<proteinExistence type="predicted"/>
<evidence type="ECO:0000256" key="2">
    <source>
        <dbReference type="ARBA" id="ARBA00023015"/>
    </source>
</evidence>
<feature type="region of interest" description="Disordered" evidence="6">
    <location>
        <begin position="139"/>
        <end position="172"/>
    </location>
</feature>
<dbReference type="EMBL" id="QJKJ01017946">
    <property type="protein sequence ID" value="RDX57991.1"/>
    <property type="molecule type" value="Genomic_DNA"/>
</dbReference>
<feature type="region of interest" description="Disordered" evidence="6">
    <location>
        <begin position="1"/>
        <end position="110"/>
    </location>
</feature>
<feature type="non-terminal residue" evidence="8">
    <location>
        <position position="1"/>
    </location>
</feature>